<evidence type="ECO:0000313" key="2">
    <source>
        <dbReference type="EMBL" id="KAJ7642196.1"/>
    </source>
</evidence>
<gene>
    <name evidence="2" type="ORF">FB45DRAFT_826418</name>
</gene>
<reference evidence="2" key="1">
    <citation type="submission" date="2023-03" db="EMBL/GenBank/DDBJ databases">
        <title>Massive genome expansion in bonnet fungi (Mycena s.s.) driven by repeated elements and novel gene families across ecological guilds.</title>
        <authorList>
            <consortium name="Lawrence Berkeley National Laboratory"/>
            <person name="Harder C.B."/>
            <person name="Miyauchi S."/>
            <person name="Viragh M."/>
            <person name="Kuo A."/>
            <person name="Thoen E."/>
            <person name="Andreopoulos B."/>
            <person name="Lu D."/>
            <person name="Skrede I."/>
            <person name="Drula E."/>
            <person name="Henrissat B."/>
            <person name="Morin E."/>
            <person name="Kohler A."/>
            <person name="Barry K."/>
            <person name="LaButti K."/>
            <person name="Morin E."/>
            <person name="Salamov A."/>
            <person name="Lipzen A."/>
            <person name="Mereny Z."/>
            <person name="Hegedus B."/>
            <person name="Baldrian P."/>
            <person name="Stursova M."/>
            <person name="Weitz H."/>
            <person name="Taylor A."/>
            <person name="Grigoriev I.V."/>
            <person name="Nagy L.G."/>
            <person name="Martin F."/>
            <person name="Kauserud H."/>
        </authorList>
    </citation>
    <scope>NUCLEOTIDE SEQUENCE</scope>
    <source>
        <strain evidence="2">9284</strain>
    </source>
</reference>
<feature type="region of interest" description="Disordered" evidence="1">
    <location>
        <begin position="1"/>
        <end position="20"/>
    </location>
</feature>
<proteinExistence type="predicted"/>
<protein>
    <submittedName>
        <fullName evidence="2">Uncharacterized protein</fullName>
    </submittedName>
</protein>
<dbReference type="Proteomes" id="UP001221142">
    <property type="component" value="Unassembled WGS sequence"/>
</dbReference>
<dbReference type="EMBL" id="JARKIF010000004">
    <property type="protein sequence ID" value="KAJ7642196.1"/>
    <property type="molecule type" value="Genomic_DNA"/>
</dbReference>
<evidence type="ECO:0000313" key="3">
    <source>
        <dbReference type="Proteomes" id="UP001221142"/>
    </source>
</evidence>
<accession>A0AAD7FTM0</accession>
<sequence>MRPAPNPNPDETREEEDALVADPLSEGFTELWRTTARKNREIFTEIFRPVPSNLVRDWKAYDNYVPKVKTGHVVPGVPLDRVKNRLAEVKGALVEAPIVHPPFFLLCV</sequence>
<evidence type="ECO:0000256" key="1">
    <source>
        <dbReference type="SAM" id="MobiDB-lite"/>
    </source>
</evidence>
<keyword evidence="3" id="KW-1185">Reference proteome</keyword>
<dbReference type="AlphaFoldDB" id="A0AAD7FTM0"/>
<comment type="caution">
    <text evidence="2">The sequence shown here is derived from an EMBL/GenBank/DDBJ whole genome shotgun (WGS) entry which is preliminary data.</text>
</comment>
<name>A0AAD7FTM0_9AGAR</name>
<organism evidence="2 3">
    <name type="scientific">Roridomyces roridus</name>
    <dbReference type="NCBI Taxonomy" id="1738132"/>
    <lineage>
        <taxon>Eukaryota</taxon>
        <taxon>Fungi</taxon>
        <taxon>Dikarya</taxon>
        <taxon>Basidiomycota</taxon>
        <taxon>Agaricomycotina</taxon>
        <taxon>Agaricomycetes</taxon>
        <taxon>Agaricomycetidae</taxon>
        <taxon>Agaricales</taxon>
        <taxon>Marasmiineae</taxon>
        <taxon>Mycenaceae</taxon>
        <taxon>Roridomyces</taxon>
    </lineage>
</organism>